<name>A0A6P6Y7F3_DERPT</name>
<keyword evidence="1" id="KW-0547">Nucleotide-binding</keyword>
<protein>
    <submittedName>
        <fullName evidence="6">ABC transporter G family member 20-like</fullName>
    </submittedName>
</protein>
<dbReference type="InterPro" id="IPR027417">
    <property type="entry name" value="P-loop_NTPase"/>
</dbReference>
<dbReference type="InterPro" id="IPR003439">
    <property type="entry name" value="ABC_transporter-like_ATP-bd"/>
</dbReference>
<dbReference type="GO" id="GO:0016020">
    <property type="term" value="C:membrane"/>
    <property type="evidence" value="ECO:0007669"/>
    <property type="project" value="UniProtKB-SubCell"/>
</dbReference>
<dbReference type="Gene3D" id="3.40.50.300">
    <property type="entry name" value="P-loop containing nucleotide triphosphate hydrolases"/>
    <property type="match status" value="1"/>
</dbReference>
<feature type="region of interest" description="Disordered" evidence="3">
    <location>
        <begin position="336"/>
        <end position="404"/>
    </location>
</feature>
<evidence type="ECO:0000313" key="5">
    <source>
        <dbReference type="Proteomes" id="UP000515146"/>
    </source>
</evidence>
<dbReference type="KEGG" id="dpte:113794548"/>
<dbReference type="SUPFAM" id="SSF53474">
    <property type="entry name" value="alpha/beta-Hydrolases"/>
    <property type="match status" value="1"/>
</dbReference>
<keyword evidence="2" id="KW-0067">ATP-binding</keyword>
<dbReference type="Pfam" id="PF00005">
    <property type="entry name" value="ABC_tran"/>
    <property type="match status" value="1"/>
</dbReference>
<proteinExistence type="predicted"/>
<evidence type="ECO:0000256" key="3">
    <source>
        <dbReference type="SAM" id="MobiDB-lite"/>
    </source>
</evidence>
<dbReference type="Proteomes" id="UP000515146">
    <property type="component" value="Unplaced"/>
</dbReference>
<dbReference type="InterPro" id="IPR029058">
    <property type="entry name" value="AB_hydrolase_fold"/>
</dbReference>
<dbReference type="GO" id="GO:0005524">
    <property type="term" value="F:ATP binding"/>
    <property type="evidence" value="ECO:0007669"/>
    <property type="project" value="UniProtKB-KW"/>
</dbReference>
<dbReference type="RefSeq" id="XP_027200459.1">
    <property type="nucleotide sequence ID" value="XM_027344658.1"/>
</dbReference>
<dbReference type="AlphaFoldDB" id="A0A6P6Y7F3"/>
<dbReference type="InterPro" id="IPR017871">
    <property type="entry name" value="ABC_transporter-like_CS"/>
</dbReference>
<dbReference type="OrthoDB" id="6150516at2759"/>
<dbReference type="PANTHER" id="PTHR43038:SF3">
    <property type="entry name" value="ABC TRANSPORTER G FAMILY MEMBER 20 ISOFORM X1"/>
    <property type="match status" value="1"/>
</dbReference>
<dbReference type="Gene3D" id="3.40.1710.10">
    <property type="entry name" value="abc type-2 transporter like domain"/>
    <property type="match status" value="1"/>
</dbReference>
<dbReference type="PANTHER" id="PTHR43038">
    <property type="entry name" value="ATP-BINDING CASSETTE, SUB-FAMILY H, MEMBER 1"/>
    <property type="match status" value="1"/>
</dbReference>
<dbReference type="Pfam" id="PF04083">
    <property type="entry name" value="Abhydro_lipase"/>
    <property type="match status" value="1"/>
</dbReference>
<feature type="domain" description="ABC transporter" evidence="4">
    <location>
        <begin position="61"/>
        <end position="292"/>
    </location>
</feature>
<dbReference type="GO" id="GO:0016887">
    <property type="term" value="F:ATP hydrolysis activity"/>
    <property type="evidence" value="ECO:0007669"/>
    <property type="project" value="InterPro"/>
</dbReference>
<accession>A0A6P6Y7F3</accession>
<evidence type="ECO:0000256" key="1">
    <source>
        <dbReference type="ARBA" id="ARBA00022741"/>
    </source>
</evidence>
<organism evidence="5 6">
    <name type="scientific">Dermatophagoides pteronyssinus</name>
    <name type="common">European house dust mite</name>
    <dbReference type="NCBI Taxonomy" id="6956"/>
    <lineage>
        <taxon>Eukaryota</taxon>
        <taxon>Metazoa</taxon>
        <taxon>Ecdysozoa</taxon>
        <taxon>Arthropoda</taxon>
        <taxon>Chelicerata</taxon>
        <taxon>Arachnida</taxon>
        <taxon>Acari</taxon>
        <taxon>Acariformes</taxon>
        <taxon>Sarcoptiformes</taxon>
        <taxon>Astigmata</taxon>
        <taxon>Psoroptidia</taxon>
        <taxon>Analgoidea</taxon>
        <taxon>Pyroglyphidae</taxon>
        <taxon>Dermatophagoidinae</taxon>
        <taxon>Dermatophagoides</taxon>
    </lineage>
</organism>
<sequence>MFSPKYYNRYLDDHFDRQYYSARLKLKKFDTDEFQSMIIANQQHLLAFAGPQAPEPRPPCIETRNLSFHYKASQPVLKNISINVPQGRIYALLGSSGCGKTTLLRMILGMLKPKTGTIRVFGMQPGTAEIKIPGSGVGYMPQDLALFRLFSIAETFEYYGRLYGIPMETIKERTKYYIEFLNLPGKNRLITQLSGGQQRRVSLAVTLMHEPPLLILDEPTVGVDSVLRLKIWNYLEELCGKLGTTVIITTHYTEEARNSYRVGFVDSGIILAEDNPQRLLFKYNCRSLEDVFLELCLERARLPEISVHNGNNQSTQVNTGNQQHTIPQVQIIVEESDGNRQESSSSSSSSSDRSIEQIEMSQIPKDLNNNDNNNNNMVPATLPIPPIHPNAPQSQMDNKNSTGKGTSQAWLDYGRFTALLAKNYLLYRRNPVSIILMNVIPLVQVTLFCVTFARNPENIPVAIVNFENHSLSLSNLFIDQLDQKSLLLHYYDNVDNAIGSVQNLQTYNVITFPSNFSRFFRQRFLKPEQITDEIVRQSTISLFPDTTQAVFYLYTYQKVLEALEKFLVIVGKSMGFNPNFFGSPVVLTETMYGQNNLQYLEFVTPGMIIAVVHGLSMLIGSFTIIRERFDGHLERGFVAGIRTTEILLSHIIFSEQHLVTTDDGYILVVFRIINPYIKHVKRPIILWHGLGVSSDSWLYSTEGRINGSGIYVENNLLVNDCHESVTNSLGFTLAACGYDVWLPNSRSGHYSVGHIKLDSSRDPLYWKFSLTELALYDILAVVEFVLRTTGHKSLGYIGHSLGTDQMFALQSLIPESGRLFEPFIALAPVAYLGGIWSIARFGVPLEPLLRAFPGPIGVPAPIMQLIAVVICGNEYLNDICLDTLNLIDGADNPNFNRSTVTVEVGHSAVTSSTWLLAHLAQQVKSNRYQMMNHGIVENILRYGQNDPPTYPLGDISSPHIALFRGQNDALADVYDVEHLVRSLKVKLLDNYIVPYDKWEHHDFQVAITQGFYVNRRILGLLAQFDHA</sequence>
<dbReference type="InParanoid" id="A0A6P6Y7F3"/>
<dbReference type="SUPFAM" id="SSF52540">
    <property type="entry name" value="P-loop containing nucleoside triphosphate hydrolases"/>
    <property type="match status" value="1"/>
</dbReference>
<dbReference type="Gene3D" id="3.40.50.1820">
    <property type="entry name" value="alpha/beta hydrolase"/>
    <property type="match status" value="1"/>
</dbReference>
<dbReference type="PROSITE" id="PS50893">
    <property type="entry name" value="ABC_TRANSPORTER_2"/>
    <property type="match status" value="1"/>
</dbReference>
<gene>
    <name evidence="6" type="primary">LOC113794548</name>
</gene>
<dbReference type="InterPro" id="IPR003593">
    <property type="entry name" value="AAA+_ATPase"/>
</dbReference>
<dbReference type="SMART" id="SM00382">
    <property type="entry name" value="AAA"/>
    <property type="match status" value="1"/>
</dbReference>
<dbReference type="GO" id="GO:0140359">
    <property type="term" value="F:ABC-type transporter activity"/>
    <property type="evidence" value="ECO:0007669"/>
    <property type="project" value="InterPro"/>
</dbReference>
<evidence type="ECO:0000256" key="2">
    <source>
        <dbReference type="ARBA" id="ARBA00022840"/>
    </source>
</evidence>
<evidence type="ECO:0000313" key="6">
    <source>
        <dbReference type="RefSeq" id="XP_027200459.1"/>
    </source>
</evidence>
<evidence type="ECO:0000259" key="4">
    <source>
        <dbReference type="PROSITE" id="PS50893"/>
    </source>
</evidence>
<keyword evidence="5" id="KW-1185">Reference proteome</keyword>
<reference evidence="6" key="1">
    <citation type="submission" date="2025-08" db="UniProtKB">
        <authorList>
            <consortium name="RefSeq"/>
        </authorList>
    </citation>
    <scope>IDENTIFICATION</scope>
    <source>
        <strain evidence="6">Airmid</strain>
    </source>
</reference>
<dbReference type="PROSITE" id="PS00211">
    <property type="entry name" value="ABC_TRANSPORTER_1"/>
    <property type="match status" value="1"/>
</dbReference>
<feature type="compositionally biased region" description="Polar residues" evidence="3">
    <location>
        <begin position="391"/>
        <end position="404"/>
    </location>
</feature>
<dbReference type="InterPro" id="IPR006693">
    <property type="entry name" value="AB_hydrolase_lipase"/>
</dbReference>
<dbReference type="GO" id="GO:0006629">
    <property type="term" value="P:lipid metabolic process"/>
    <property type="evidence" value="ECO:0007669"/>
    <property type="project" value="InterPro"/>
</dbReference>